<dbReference type="AlphaFoldDB" id="A0A914DBE3"/>
<dbReference type="PANTHER" id="PTHR21222:SF1">
    <property type="entry name" value="MIT DOMAIN-CONTAINING PROTEIN 1"/>
    <property type="match status" value="1"/>
</dbReference>
<dbReference type="InterPro" id="IPR052817">
    <property type="entry name" value="MIT_domain_contain_protein1"/>
</dbReference>
<dbReference type="PANTHER" id="PTHR21222">
    <property type="entry name" value="MIT DOMAIN-CONTAINING PROTEIN 1"/>
    <property type="match status" value="1"/>
</dbReference>
<dbReference type="InterPro" id="IPR032341">
    <property type="entry name" value="MITD1_C"/>
</dbReference>
<proteinExistence type="predicted"/>
<name>A0A914DBE3_9BILA</name>
<dbReference type="Gene3D" id="3.30.870.30">
    <property type="entry name" value="MITD, C-terminal phospholipase D-like domain"/>
    <property type="match status" value="1"/>
</dbReference>
<dbReference type="Proteomes" id="UP000887540">
    <property type="component" value="Unplaced"/>
</dbReference>
<reference evidence="3" key="1">
    <citation type="submission" date="2022-11" db="UniProtKB">
        <authorList>
            <consortium name="WormBaseParasite"/>
        </authorList>
    </citation>
    <scope>IDENTIFICATION</scope>
</reference>
<protein>
    <submittedName>
        <fullName evidence="3">MITD1 C-terminal phospholipase D-like domain-containing protein</fullName>
    </submittedName>
</protein>
<dbReference type="Pfam" id="PF16565">
    <property type="entry name" value="MIT_C"/>
    <property type="match status" value="1"/>
</dbReference>
<evidence type="ECO:0000313" key="2">
    <source>
        <dbReference type="Proteomes" id="UP000887540"/>
    </source>
</evidence>
<keyword evidence="2" id="KW-1185">Reference proteome</keyword>
<feature type="domain" description="MITD1 C-terminal phospholipase D-like" evidence="1">
    <location>
        <begin position="54"/>
        <end position="194"/>
    </location>
</feature>
<organism evidence="2 3">
    <name type="scientific">Acrobeloides nanus</name>
    <dbReference type="NCBI Taxonomy" id="290746"/>
    <lineage>
        <taxon>Eukaryota</taxon>
        <taxon>Metazoa</taxon>
        <taxon>Ecdysozoa</taxon>
        <taxon>Nematoda</taxon>
        <taxon>Chromadorea</taxon>
        <taxon>Rhabditida</taxon>
        <taxon>Tylenchina</taxon>
        <taxon>Cephalobomorpha</taxon>
        <taxon>Cephaloboidea</taxon>
        <taxon>Cephalobidae</taxon>
        <taxon>Acrobeloides</taxon>
    </lineage>
</organism>
<sequence>MEQNLECSALADQKSSTKNEKLVEAKNEEICQKIEHLKPLEKHFVINIQEDSYGHTYEKIFAPCFDEILTEVEAEDGFTWEYHQIRNFSLFCSTMLNNAKNLKKITLITKTARQVRQYYIQRKELESIEKNMASMGLEITIIFDEEIHDREFRFNNGWVVTIGRGLDIYKKPIEEVGSMKKFKPEMWPCRRTKIIGLYSPNSCNKS</sequence>
<evidence type="ECO:0000313" key="3">
    <source>
        <dbReference type="WBParaSite" id="ACRNAN_scaffold22869.g15595.t1"/>
    </source>
</evidence>
<dbReference type="InterPro" id="IPR038113">
    <property type="entry name" value="MITD1_C_sf"/>
</dbReference>
<accession>A0A914DBE3</accession>
<dbReference type="WBParaSite" id="ACRNAN_scaffold22869.g15595.t1">
    <property type="protein sequence ID" value="ACRNAN_scaffold22869.g15595.t1"/>
    <property type="gene ID" value="ACRNAN_scaffold22869.g15595"/>
</dbReference>
<evidence type="ECO:0000259" key="1">
    <source>
        <dbReference type="Pfam" id="PF16565"/>
    </source>
</evidence>